<name>A0A1B6CXY1_9HEMI</name>
<evidence type="ECO:0000313" key="2">
    <source>
        <dbReference type="EMBL" id="JAS18251.1"/>
    </source>
</evidence>
<dbReference type="AlphaFoldDB" id="A0A1B6CXY1"/>
<proteinExistence type="predicted"/>
<reference evidence="2" key="1">
    <citation type="submission" date="2015-12" db="EMBL/GenBank/DDBJ databases">
        <title>De novo transcriptome assembly of four potential Pierce s Disease insect vectors from Arizona vineyards.</title>
        <authorList>
            <person name="Tassone E.E."/>
        </authorList>
    </citation>
    <scope>NUCLEOTIDE SEQUENCE</scope>
</reference>
<organism evidence="2">
    <name type="scientific">Clastoptera arizonana</name>
    <name type="common">Arizona spittle bug</name>
    <dbReference type="NCBI Taxonomy" id="38151"/>
    <lineage>
        <taxon>Eukaryota</taxon>
        <taxon>Metazoa</taxon>
        <taxon>Ecdysozoa</taxon>
        <taxon>Arthropoda</taxon>
        <taxon>Hexapoda</taxon>
        <taxon>Insecta</taxon>
        <taxon>Pterygota</taxon>
        <taxon>Neoptera</taxon>
        <taxon>Paraneoptera</taxon>
        <taxon>Hemiptera</taxon>
        <taxon>Auchenorrhyncha</taxon>
        <taxon>Cercopoidea</taxon>
        <taxon>Clastopteridae</taxon>
        <taxon>Clastoptera</taxon>
    </lineage>
</organism>
<protein>
    <submittedName>
        <fullName evidence="2">Uncharacterized protein</fullName>
    </submittedName>
</protein>
<evidence type="ECO:0000256" key="1">
    <source>
        <dbReference type="SAM" id="MobiDB-lite"/>
    </source>
</evidence>
<feature type="non-terminal residue" evidence="2">
    <location>
        <position position="280"/>
    </location>
</feature>
<feature type="region of interest" description="Disordered" evidence="1">
    <location>
        <begin position="67"/>
        <end position="93"/>
    </location>
</feature>
<sequence length="280" mass="33134">PNRQKKDGESSSSSRYDEQKKLTLTDIKLIDKHKQTDIQNDRSSKEIINKTAEADSKSFFERLSKELNLGTKKSPSPAYNWDDSSKGKRNNTELIEQFSKDIQKQLDSRIQNPSSLKMRTLTDEEILERELSPKTLDKLKDLPSDLRDIFIQKITRSYVSYSGFKHSPERAVSSERKRNVDHDSRIRDEYYYSKNMDFSKDKVFYDKYGRIRENSPNRDFLSTNRSPIRQVSYDQELGRCRSPQEWLHKSGRRNYDYSPRNMSSEIYYDQNSTYQDISPR</sequence>
<gene>
    <name evidence="2" type="ORF">g.17055</name>
</gene>
<accession>A0A1B6CXY1</accession>
<feature type="non-terminal residue" evidence="2">
    <location>
        <position position="1"/>
    </location>
</feature>
<dbReference type="EMBL" id="GEDC01019047">
    <property type="protein sequence ID" value="JAS18251.1"/>
    <property type="molecule type" value="Transcribed_RNA"/>
</dbReference>